<feature type="transmembrane region" description="Helical" evidence="7">
    <location>
        <begin position="27"/>
        <end position="46"/>
    </location>
</feature>
<evidence type="ECO:0000256" key="3">
    <source>
        <dbReference type="ARBA" id="ARBA00022692"/>
    </source>
</evidence>
<reference evidence="9" key="1">
    <citation type="journal article" date="2019" name="Int. J. Syst. Evol. Microbiol.">
        <title>The Global Catalogue of Microorganisms (GCM) 10K type strain sequencing project: providing services to taxonomists for standard genome sequencing and annotation.</title>
        <authorList>
            <consortium name="The Broad Institute Genomics Platform"/>
            <consortium name="The Broad Institute Genome Sequencing Center for Infectious Disease"/>
            <person name="Wu L."/>
            <person name="Ma J."/>
        </authorList>
    </citation>
    <scope>NUCLEOTIDE SEQUENCE [LARGE SCALE GENOMIC DNA]</scope>
    <source>
        <strain evidence="9">KCTC 42984</strain>
    </source>
</reference>
<dbReference type="PANTHER" id="PTHR43243">
    <property type="entry name" value="INNER MEMBRANE TRANSPORTER YGJI-RELATED"/>
    <property type="match status" value="1"/>
</dbReference>
<dbReference type="RefSeq" id="WP_379510205.1">
    <property type="nucleotide sequence ID" value="NZ_JBHRTQ010000009.1"/>
</dbReference>
<feature type="transmembrane region" description="Helical" evidence="7">
    <location>
        <begin position="275"/>
        <end position="294"/>
    </location>
</feature>
<keyword evidence="9" id="KW-1185">Reference proteome</keyword>
<evidence type="ECO:0000256" key="2">
    <source>
        <dbReference type="ARBA" id="ARBA00022448"/>
    </source>
</evidence>
<dbReference type="Proteomes" id="UP001595604">
    <property type="component" value="Unassembled WGS sequence"/>
</dbReference>
<feature type="transmembrane region" description="Helical" evidence="7">
    <location>
        <begin position="397"/>
        <end position="418"/>
    </location>
</feature>
<dbReference type="InterPro" id="IPR002293">
    <property type="entry name" value="AA/rel_permease1"/>
</dbReference>
<proteinExistence type="predicted"/>
<feature type="region of interest" description="Disordered" evidence="6">
    <location>
        <begin position="513"/>
        <end position="539"/>
    </location>
</feature>
<feature type="transmembrane region" description="Helical" evidence="7">
    <location>
        <begin position="351"/>
        <end position="376"/>
    </location>
</feature>
<protein>
    <submittedName>
        <fullName evidence="8">Amino acid permease</fullName>
    </submittedName>
</protein>
<gene>
    <name evidence="8" type="ORF">ACFOD9_11235</name>
</gene>
<feature type="transmembrane region" description="Helical" evidence="7">
    <location>
        <begin position="480"/>
        <end position="499"/>
    </location>
</feature>
<accession>A0ABV7ITC2</accession>
<keyword evidence="2" id="KW-0813">Transport</keyword>
<feature type="transmembrane region" description="Helical" evidence="7">
    <location>
        <begin position="455"/>
        <end position="474"/>
    </location>
</feature>
<feature type="transmembrane region" description="Helical" evidence="7">
    <location>
        <begin position="169"/>
        <end position="193"/>
    </location>
</feature>
<comment type="caution">
    <text evidence="8">The sequence shown here is derived from an EMBL/GenBank/DDBJ whole genome shotgun (WGS) entry which is preliminary data.</text>
</comment>
<dbReference type="Gene3D" id="1.20.1740.10">
    <property type="entry name" value="Amino acid/polyamine transporter I"/>
    <property type="match status" value="1"/>
</dbReference>
<evidence type="ECO:0000256" key="4">
    <source>
        <dbReference type="ARBA" id="ARBA00022989"/>
    </source>
</evidence>
<feature type="transmembrane region" description="Helical" evidence="7">
    <location>
        <begin position="58"/>
        <end position="79"/>
    </location>
</feature>
<evidence type="ECO:0000256" key="1">
    <source>
        <dbReference type="ARBA" id="ARBA00004141"/>
    </source>
</evidence>
<comment type="subcellular location">
    <subcellularLocation>
        <location evidence="1">Membrane</location>
        <topology evidence="1">Multi-pass membrane protein</topology>
    </subcellularLocation>
</comment>
<keyword evidence="3 7" id="KW-0812">Transmembrane</keyword>
<sequence length="539" mass="56209">MIFGRVKPLDAILATAEKKSLHRSLGAFQLTMLGVGAVIGTGIFVLTAEAAQKAGPGMLLSFIIAGLVCAVAALCYSEMAAMVPVSGSAYTYSYAVMGELMAWLVGWALVLEYAVAAGAVAVGWSGYFVGLLKGYAGIEIPHVLTNADALIAQIKLAAGAANTDAIQTAIATGGMINLPAFLISLLVTALLVLGTRESAAFNAVLVLVKVTALTLFCVLALPVMNSEHFHPFAPLGFGGVSAAAASIFFAYVGFDAVSTAAEETKNPQRNMPIGLIGSLGICTVFYLLVASGVIGSVGATPLLDASGKGISPGSTELAAACAAQAKEVVVCSKEALAWTLREIGWKQVGNLVGLAAGFALPSVILMMMFGQTRIFFVMSRDGLLPERLSRVHPKYHTPHVVTMITGVFVALFAALFPVGALADISNSGTLFAFAMVAIAVMVLRRTDPTRHRPFRTPAIGLVAPLAIAGCLYLFFSLSAYTLELFAGWAVIGLVVYFAYSRHHSHVGRGLVEVHEDDPDAPPQPVPPVPGAHTPGYKDA</sequence>
<organism evidence="8 9">
    <name type="scientific">Novosphingobium bradum</name>
    <dbReference type="NCBI Taxonomy" id="1737444"/>
    <lineage>
        <taxon>Bacteria</taxon>
        <taxon>Pseudomonadati</taxon>
        <taxon>Pseudomonadota</taxon>
        <taxon>Alphaproteobacteria</taxon>
        <taxon>Sphingomonadales</taxon>
        <taxon>Sphingomonadaceae</taxon>
        <taxon>Novosphingobium</taxon>
    </lineage>
</organism>
<feature type="transmembrane region" description="Helical" evidence="7">
    <location>
        <begin position="424"/>
        <end position="443"/>
    </location>
</feature>
<evidence type="ECO:0000313" key="9">
    <source>
        <dbReference type="Proteomes" id="UP001595604"/>
    </source>
</evidence>
<dbReference type="EMBL" id="JBHRTQ010000009">
    <property type="protein sequence ID" value="MFC3174824.1"/>
    <property type="molecule type" value="Genomic_DNA"/>
</dbReference>
<evidence type="ECO:0000256" key="5">
    <source>
        <dbReference type="ARBA" id="ARBA00023136"/>
    </source>
</evidence>
<keyword evidence="4 7" id="KW-1133">Transmembrane helix</keyword>
<feature type="compositionally biased region" description="Pro residues" evidence="6">
    <location>
        <begin position="520"/>
        <end position="529"/>
    </location>
</feature>
<feature type="transmembrane region" description="Helical" evidence="7">
    <location>
        <begin position="235"/>
        <end position="254"/>
    </location>
</feature>
<dbReference type="Pfam" id="PF13520">
    <property type="entry name" value="AA_permease_2"/>
    <property type="match status" value="1"/>
</dbReference>
<dbReference type="PIRSF" id="PIRSF006060">
    <property type="entry name" value="AA_transporter"/>
    <property type="match status" value="1"/>
</dbReference>
<name>A0ABV7ITC2_9SPHN</name>
<feature type="transmembrane region" description="Helical" evidence="7">
    <location>
        <begin position="100"/>
        <end position="124"/>
    </location>
</feature>
<feature type="transmembrane region" description="Helical" evidence="7">
    <location>
        <begin position="200"/>
        <end position="223"/>
    </location>
</feature>
<evidence type="ECO:0000256" key="6">
    <source>
        <dbReference type="SAM" id="MobiDB-lite"/>
    </source>
</evidence>
<dbReference type="PANTHER" id="PTHR43243:SF4">
    <property type="entry name" value="CATIONIC AMINO ACID TRANSPORTER 4"/>
    <property type="match status" value="1"/>
</dbReference>
<evidence type="ECO:0000313" key="8">
    <source>
        <dbReference type="EMBL" id="MFC3174824.1"/>
    </source>
</evidence>
<evidence type="ECO:0000256" key="7">
    <source>
        <dbReference type="SAM" id="Phobius"/>
    </source>
</evidence>
<keyword evidence="5 7" id="KW-0472">Membrane</keyword>